<dbReference type="Proteomes" id="UP001172386">
    <property type="component" value="Unassembled WGS sequence"/>
</dbReference>
<gene>
    <name evidence="1" type="primary">CHA1_2</name>
    <name evidence="1" type="ORF">H2198_006034</name>
</gene>
<protein>
    <submittedName>
        <fullName evidence="1">Catabolic L-serine/threonine dehydratase</fullName>
        <ecNumber evidence="1">4.3.1.1</ecNumber>
    </submittedName>
</protein>
<dbReference type="EC" id="4.3.1.1" evidence="1"/>
<organism evidence="1 2">
    <name type="scientific">Neophaeococcomyces mojaviensis</name>
    <dbReference type="NCBI Taxonomy" id="3383035"/>
    <lineage>
        <taxon>Eukaryota</taxon>
        <taxon>Fungi</taxon>
        <taxon>Dikarya</taxon>
        <taxon>Ascomycota</taxon>
        <taxon>Pezizomycotina</taxon>
        <taxon>Eurotiomycetes</taxon>
        <taxon>Chaetothyriomycetidae</taxon>
        <taxon>Chaetothyriales</taxon>
        <taxon>Chaetothyriales incertae sedis</taxon>
        <taxon>Neophaeococcomyces</taxon>
    </lineage>
</organism>
<accession>A0ACC3A4A6</accession>
<name>A0ACC3A4A6_9EURO</name>
<comment type="caution">
    <text evidence="1">The sequence shown here is derived from an EMBL/GenBank/DDBJ whole genome shotgun (WGS) entry which is preliminary data.</text>
</comment>
<reference evidence="1" key="1">
    <citation type="submission" date="2022-10" db="EMBL/GenBank/DDBJ databases">
        <title>Culturing micro-colonial fungi from biological soil crusts in the Mojave desert and describing Neophaeococcomyces mojavensis, and introducing the new genera and species Taxawa tesnikishii.</title>
        <authorList>
            <person name="Kurbessoian T."/>
            <person name="Stajich J.E."/>
        </authorList>
    </citation>
    <scope>NUCLEOTIDE SEQUENCE</scope>
    <source>
        <strain evidence="1">JES_112</strain>
    </source>
</reference>
<proteinExistence type="predicted"/>
<evidence type="ECO:0000313" key="1">
    <source>
        <dbReference type="EMBL" id="KAJ9654989.1"/>
    </source>
</evidence>
<keyword evidence="1" id="KW-0456">Lyase</keyword>
<keyword evidence="2" id="KW-1185">Reference proteome</keyword>
<dbReference type="EMBL" id="JAPDRQ010000107">
    <property type="protein sequence ID" value="KAJ9654989.1"/>
    <property type="molecule type" value="Genomic_DNA"/>
</dbReference>
<evidence type="ECO:0000313" key="2">
    <source>
        <dbReference type="Proteomes" id="UP001172386"/>
    </source>
</evidence>
<sequence length="418" mass="44478">MVPALVAATPNSENILSKGATRIWTTYVVLQDAYMSLRDVEGTTSAPSLPITKSKPTTMGSVALPTPQANPWIETPLVESSTLSKAAGCRVFLKLENLQPSGSFKSRGIGNLLVSAIKAQQSSHDERPPHFHASSGGNAGLACVTAAVALGYRSTVCVPTSTEDAMVARLRAAGASDVIVYGSSWIDADRYLREVVMPKAEETGEKAIYVPPFDHPDIWTGAATMIPEIRKQMPNGERPDAIVCSVGGGGLFAGIMQGLQDTNWSQSVRVLAVETFGAESLAQSVRRGELVTMPGITSVAKSLGAVRVAEQAFKEAMKPNVSTVVIEDAEACASSWRLADDERILVEPACGASVALAYDGRLKKYLKGFSSQSKVVIVVCGGSRINLQMMADYRQQFGARARELGLTRCQDVPSSHST</sequence>